<comment type="caution">
    <text evidence="1">The sequence shown here is derived from an EMBL/GenBank/DDBJ whole genome shotgun (WGS) entry which is preliminary data.</text>
</comment>
<name>A0ABY0HBN9_9PEZI</name>
<proteinExistence type="predicted"/>
<reference evidence="1 2" key="1">
    <citation type="submission" date="2018-06" db="EMBL/GenBank/DDBJ databases">
        <title>Complete Genomes of Monosporascus.</title>
        <authorList>
            <person name="Robinson A.J."/>
            <person name="Natvig D.O."/>
        </authorList>
    </citation>
    <scope>NUCLEOTIDE SEQUENCE [LARGE SCALE GENOMIC DNA]</scope>
    <source>
        <strain evidence="1 2">CBS 609.92</strain>
    </source>
</reference>
<evidence type="ECO:0000313" key="2">
    <source>
        <dbReference type="Proteomes" id="UP000294003"/>
    </source>
</evidence>
<dbReference type="Proteomes" id="UP000294003">
    <property type="component" value="Unassembled WGS sequence"/>
</dbReference>
<evidence type="ECO:0000313" key="1">
    <source>
        <dbReference type="EMBL" id="RYO89754.1"/>
    </source>
</evidence>
<sequence>MDDIMESGFNRLVRRKKPNGRGYGPSDFEKFDRYSACCGYGQLGEVKVTTRIDFDESQWGRIGPETPGAIIHMNIGFTQPEKCKLEMAIILRQPGLFPLVPSRVEFTHFGPTYVPGRETETDFSRNTSGVPSLSYGGASMSGVGVDQQKTHKHYNRWAFLGQPLGDKGHSGFRKLQWLLQENKLDSPSNHTPEFQAAFALVHDHQPFFIRVEIKGKLEKRLNRVKQKFQKLKYGFYGDKPLRSTPTPINHSGAELPRRQLITKAKNLPEKMAKRNVVVEVAPEARDRGW</sequence>
<gene>
    <name evidence="1" type="ORF">DL762_003031</name>
</gene>
<organism evidence="1 2">
    <name type="scientific">Monosporascus cannonballus</name>
    <dbReference type="NCBI Taxonomy" id="155416"/>
    <lineage>
        <taxon>Eukaryota</taxon>
        <taxon>Fungi</taxon>
        <taxon>Dikarya</taxon>
        <taxon>Ascomycota</taxon>
        <taxon>Pezizomycotina</taxon>
        <taxon>Sordariomycetes</taxon>
        <taxon>Xylariomycetidae</taxon>
        <taxon>Xylariales</taxon>
        <taxon>Xylariales incertae sedis</taxon>
        <taxon>Monosporascus</taxon>
    </lineage>
</organism>
<accession>A0ABY0HBN9</accession>
<protein>
    <submittedName>
        <fullName evidence="1">Uncharacterized protein</fullName>
    </submittedName>
</protein>
<keyword evidence="2" id="KW-1185">Reference proteome</keyword>
<dbReference type="EMBL" id="QJNS01000067">
    <property type="protein sequence ID" value="RYO89754.1"/>
    <property type="molecule type" value="Genomic_DNA"/>
</dbReference>